<reference evidence="4 5" key="1">
    <citation type="journal article" date="2019" name="Genome Biol. Evol.">
        <title>Insights into the evolution of the New World diploid cottons (Gossypium, subgenus Houzingenia) based on genome sequencing.</title>
        <authorList>
            <person name="Grover C.E."/>
            <person name="Arick M.A. 2nd"/>
            <person name="Thrash A."/>
            <person name="Conover J.L."/>
            <person name="Sanders W.S."/>
            <person name="Peterson D.G."/>
            <person name="Frelichowski J.E."/>
            <person name="Scheffler J.A."/>
            <person name="Scheffler B.E."/>
            <person name="Wendel J.F."/>
        </authorList>
    </citation>
    <scope>NUCLEOTIDE SEQUENCE [LARGE SCALE GENOMIC DNA]</scope>
    <source>
        <strain evidence="4">185</strain>
        <tissue evidence="4">Leaf</tissue>
    </source>
</reference>
<keyword evidence="3" id="KW-0732">Signal</keyword>
<gene>
    <name evidence="4" type="ORF">Goari_018410</name>
</gene>
<accession>A0A7J8WPJ7</accession>
<keyword evidence="2" id="KW-1133">Transmembrane helix</keyword>
<feature type="compositionally biased region" description="Low complexity" evidence="1">
    <location>
        <begin position="34"/>
        <end position="57"/>
    </location>
</feature>
<keyword evidence="2" id="KW-0472">Membrane</keyword>
<dbReference type="Proteomes" id="UP000593577">
    <property type="component" value="Unassembled WGS sequence"/>
</dbReference>
<feature type="transmembrane region" description="Helical" evidence="2">
    <location>
        <begin position="59"/>
        <end position="79"/>
    </location>
</feature>
<organism evidence="4 5">
    <name type="scientific">Gossypium aridum</name>
    <name type="common">American cotton</name>
    <name type="synonym">Erioxylum aridum</name>
    <dbReference type="NCBI Taxonomy" id="34290"/>
    <lineage>
        <taxon>Eukaryota</taxon>
        <taxon>Viridiplantae</taxon>
        <taxon>Streptophyta</taxon>
        <taxon>Embryophyta</taxon>
        <taxon>Tracheophyta</taxon>
        <taxon>Spermatophyta</taxon>
        <taxon>Magnoliopsida</taxon>
        <taxon>eudicotyledons</taxon>
        <taxon>Gunneridae</taxon>
        <taxon>Pentapetalae</taxon>
        <taxon>rosids</taxon>
        <taxon>malvids</taxon>
        <taxon>Malvales</taxon>
        <taxon>Malvaceae</taxon>
        <taxon>Malvoideae</taxon>
        <taxon>Gossypium</taxon>
    </lineage>
</organism>
<dbReference type="EMBL" id="JABFAA010000002">
    <property type="protein sequence ID" value="MBA0676977.1"/>
    <property type="molecule type" value="Genomic_DNA"/>
</dbReference>
<evidence type="ECO:0000313" key="4">
    <source>
        <dbReference type="EMBL" id="MBA0676977.1"/>
    </source>
</evidence>
<evidence type="ECO:0000313" key="5">
    <source>
        <dbReference type="Proteomes" id="UP000593577"/>
    </source>
</evidence>
<feature type="signal peptide" evidence="3">
    <location>
        <begin position="1"/>
        <end position="24"/>
    </location>
</feature>
<comment type="caution">
    <text evidence="4">The sequence shown here is derived from an EMBL/GenBank/DDBJ whole genome shotgun (WGS) entry which is preliminary data.</text>
</comment>
<name>A0A7J8WPJ7_GOSAI</name>
<evidence type="ECO:0000256" key="3">
    <source>
        <dbReference type="SAM" id="SignalP"/>
    </source>
</evidence>
<feature type="region of interest" description="Disordered" evidence="1">
    <location>
        <begin position="25"/>
        <end position="57"/>
    </location>
</feature>
<protein>
    <submittedName>
        <fullName evidence="4">Uncharacterized protein</fullName>
    </submittedName>
</protein>
<feature type="chain" id="PRO_5029791328" evidence="3">
    <location>
        <begin position="25"/>
        <end position="126"/>
    </location>
</feature>
<keyword evidence="2" id="KW-0812">Transmembrane</keyword>
<proteinExistence type="predicted"/>
<evidence type="ECO:0000256" key="2">
    <source>
        <dbReference type="SAM" id="Phobius"/>
    </source>
</evidence>
<sequence>MARQIVVLALVTMALFALVSTAAAAPAPAPAPGGSPSGSPGDASSPPSQASAPSPSSGAALEISAIVGVGAAAVAGYFMKGRKADGGDGSMVKRRLSMEKVMRKRWKGVEASLVDVSFSPLYPYAR</sequence>
<dbReference type="AlphaFoldDB" id="A0A7J8WPJ7"/>
<keyword evidence="5" id="KW-1185">Reference proteome</keyword>
<evidence type="ECO:0000256" key="1">
    <source>
        <dbReference type="SAM" id="MobiDB-lite"/>
    </source>
</evidence>